<dbReference type="Proteomes" id="UP000199612">
    <property type="component" value="Unassembled WGS sequence"/>
</dbReference>
<keyword evidence="1" id="KW-1133">Transmembrane helix</keyword>
<name>A0A1I1JEF0_9LACT</name>
<evidence type="ECO:0000313" key="3">
    <source>
        <dbReference type="Proteomes" id="UP000199612"/>
    </source>
</evidence>
<proteinExistence type="predicted"/>
<sequence length="314" mass="35453">MNKDLKDIMNEIEVPKELKDRSTKGIQEAEREWGKTQRSRPNSKVVWSIGLAAAAVLLIFASVEFFSPEENKRTGEGIDIPALELPEQPEADSSSMVSLIVYKGNIYTQSDTTIDREDIRALQGEKLGETIPSIDEWSDQSDYAEEFASTISQASVYSVEGYEESFRIMTLSEENEHVDGMLFEKLNGLTVTRGEDVFGKLKIEGNIKAVQYRSFEGWDSKTDTFQTLENEAAVQSFITGLYNAVPVERTSENDPIGTMRSDETFKELVLNLKDGTEISLILLSDKYVYYGTMPVYFEMTDEAFSGLWNQLEIN</sequence>
<keyword evidence="3" id="KW-1185">Reference proteome</keyword>
<reference evidence="3" key="1">
    <citation type="submission" date="2016-10" db="EMBL/GenBank/DDBJ databases">
        <authorList>
            <person name="Varghese N."/>
            <person name="Submissions S."/>
        </authorList>
    </citation>
    <scope>NUCLEOTIDE SEQUENCE [LARGE SCALE GENOMIC DNA]</scope>
    <source>
        <strain evidence="3">DSM 23664</strain>
    </source>
</reference>
<feature type="transmembrane region" description="Helical" evidence="1">
    <location>
        <begin position="45"/>
        <end position="63"/>
    </location>
</feature>
<gene>
    <name evidence="2" type="ORF">SAMN04488102_10781</name>
</gene>
<dbReference type="OrthoDB" id="1899479at2"/>
<dbReference type="STRING" id="753702.SAMN04488102_10781"/>
<dbReference type="EMBL" id="FOLT01000007">
    <property type="protein sequence ID" value="SFC46521.1"/>
    <property type="molecule type" value="Genomic_DNA"/>
</dbReference>
<evidence type="ECO:0000313" key="2">
    <source>
        <dbReference type="EMBL" id="SFC46521.1"/>
    </source>
</evidence>
<evidence type="ECO:0000256" key="1">
    <source>
        <dbReference type="SAM" id="Phobius"/>
    </source>
</evidence>
<accession>A0A1I1JEF0</accession>
<organism evidence="2 3">
    <name type="scientific">Alkalibacterium subtropicum</name>
    <dbReference type="NCBI Taxonomy" id="753702"/>
    <lineage>
        <taxon>Bacteria</taxon>
        <taxon>Bacillati</taxon>
        <taxon>Bacillota</taxon>
        <taxon>Bacilli</taxon>
        <taxon>Lactobacillales</taxon>
        <taxon>Carnobacteriaceae</taxon>
        <taxon>Alkalibacterium</taxon>
    </lineage>
</organism>
<dbReference type="AlphaFoldDB" id="A0A1I1JEF0"/>
<protein>
    <submittedName>
        <fullName evidence="2">Uncharacterized protein</fullName>
    </submittedName>
</protein>
<dbReference type="RefSeq" id="WP_091530386.1">
    <property type="nucleotide sequence ID" value="NZ_FOLT01000007.1"/>
</dbReference>
<keyword evidence="1" id="KW-0812">Transmembrane</keyword>
<keyword evidence="1" id="KW-0472">Membrane</keyword>